<evidence type="ECO:0000313" key="2">
    <source>
        <dbReference type="Proteomes" id="UP000815325"/>
    </source>
</evidence>
<accession>A0ABQ7GHS2</accession>
<dbReference type="Proteomes" id="UP000815325">
    <property type="component" value="Unassembled WGS sequence"/>
</dbReference>
<keyword evidence="2" id="KW-1185">Reference proteome</keyword>
<protein>
    <submittedName>
        <fullName evidence="1">Uncharacterized protein</fullName>
    </submittedName>
</protein>
<name>A0ABQ7GHS2_DUNSA</name>
<organism evidence="1 2">
    <name type="scientific">Dunaliella salina</name>
    <name type="common">Green alga</name>
    <name type="synonym">Protococcus salinus</name>
    <dbReference type="NCBI Taxonomy" id="3046"/>
    <lineage>
        <taxon>Eukaryota</taxon>
        <taxon>Viridiplantae</taxon>
        <taxon>Chlorophyta</taxon>
        <taxon>core chlorophytes</taxon>
        <taxon>Chlorophyceae</taxon>
        <taxon>CS clade</taxon>
        <taxon>Chlamydomonadales</taxon>
        <taxon>Dunaliellaceae</taxon>
        <taxon>Dunaliella</taxon>
    </lineage>
</organism>
<comment type="caution">
    <text evidence="1">The sequence shown here is derived from an EMBL/GenBank/DDBJ whole genome shotgun (WGS) entry which is preliminary data.</text>
</comment>
<reference evidence="1" key="1">
    <citation type="submission" date="2017-08" db="EMBL/GenBank/DDBJ databases">
        <authorList>
            <person name="Polle J.E."/>
            <person name="Barry K."/>
            <person name="Cushman J."/>
            <person name="Schmutz J."/>
            <person name="Tran D."/>
            <person name="Hathwaick L.T."/>
            <person name="Yim W.C."/>
            <person name="Jenkins J."/>
            <person name="Mckie-Krisberg Z.M."/>
            <person name="Prochnik S."/>
            <person name="Lindquist E."/>
            <person name="Dockter R.B."/>
            <person name="Adam C."/>
            <person name="Molina H."/>
            <person name="Bunkerborg J."/>
            <person name="Jin E."/>
            <person name="Buchheim M."/>
            <person name="Magnuson J."/>
        </authorList>
    </citation>
    <scope>NUCLEOTIDE SEQUENCE</scope>
    <source>
        <strain evidence="1">CCAP 19/18</strain>
    </source>
</reference>
<sequence length="141" mass="15276">MMPMELLLDEAVQIDVYQALTVRSMLHMVRGFQADEYAPEEGSGASVLAQLQELPEVAAAMQSGAPADRRYQAPEYHAPAGEALHGQVLMGTEPGVEYDADSENELLGPQGLAKRAAGSGKQVRFEMLHNLWASKRALPKA</sequence>
<gene>
    <name evidence="1" type="ORF">DUNSADRAFT_9269</name>
</gene>
<dbReference type="EMBL" id="MU069772">
    <property type="protein sequence ID" value="KAF5834150.1"/>
    <property type="molecule type" value="Genomic_DNA"/>
</dbReference>
<proteinExistence type="predicted"/>
<evidence type="ECO:0000313" key="1">
    <source>
        <dbReference type="EMBL" id="KAF5834150.1"/>
    </source>
</evidence>